<sequence length="85" mass="10002">MFSILLFSFDCYHHLPFINATSNITVSDLLNKIDNYETKKITYVAKNSWLEGFYYHIKLIDKNGVPFYCKLKPISQNILEQKSFS</sequence>
<evidence type="ECO:0000313" key="2">
    <source>
        <dbReference type="Proteomes" id="UP000825369"/>
    </source>
</evidence>
<reference evidence="1 2" key="1">
    <citation type="journal article" date="2021" name="Mol. Plant">
        <title>Genomic insights into the fast growth of paulownias and the formation of Paulownia witches' broom.</title>
        <authorList>
            <person name="Cao Y."/>
            <person name="Sun G."/>
            <person name="Zhai X."/>
            <person name="Xu P."/>
            <person name="Ma L."/>
            <person name="Deng M."/>
            <person name="Zhao Z."/>
            <person name="Yang H."/>
            <person name="Dong Y."/>
            <person name="Shang Z."/>
            <person name="Lv Y."/>
            <person name="Yan L."/>
            <person name="Liu H."/>
            <person name="Cao X."/>
            <person name="Li B."/>
            <person name="Wang Z."/>
            <person name="Zhao X."/>
            <person name="Yu H."/>
            <person name="Wang F."/>
            <person name="Ma W."/>
            <person name="Huang J."/>
            <person name="Fan G."/>
        </authorList>
    </citation>
    <scope>NUCLEOTIDE SEQUENCE [LARGE SCALE GENOMIC DNA]</scope>
    <source>
        <strain evidence="1 2">Zhengzhou</strain>
    </source>
</reference>
<keyword evidence="2" id="KW-1185">Reference proteome</keyword>
<protein>
    <submittedName>
        <fullName evidence="1">Uncharacterized protein</fullName>
    </submittedName>
</protein>
<organism evidence="1 2">
    <name type="scientific">Paulownia witches'-broom phytoplasma</name>
    <dbReference type="NCBI Taxonomy" id="39647"/>
    <lineage>
        <taxon>Bacteria</taxon>
        <taxon>Bacillati</taxon>
        <taxon>Mycoplasmatota</taxon>
        <taxon>Mollicutes</taxon>
        <taxon>Acholeplasmatales</taxon>
        <taxon>Acholeplasmataceae</taxon>
        <taxon>Candidatus Phytoplasma</taxon>
        <taxon>16SrI (Aster yellows group)</taxon>
    </lineage>
</organism>
<gene>
    <name evidence="1" type="ORF">HGD80_00150</name>
</gene>
<dbReference type="Proteomes" id="UP000825369">
    <property type="component" value="Chromosome"/>
</dbReference>
<accession>A0ABX8TQL9</accession>
<evidence type="ECO:0000313" key="1">
    <source>
        <dbReference type="EMBL" id="QYC31048.1"/>
    </source>
</evidence>
<name>A0ABX8TQL9_9MOLU</name>
<proteinExistence type="predicted"/>
<dbReference type="EMBL" id="CP066882">
    <property type="protein sequence ID" value="QYC31048.1"/>
    <property type="molecule type" value="Genomic_DNA"/>
</dbReference>
<dbReference type="RefSeq" id="WP_219474932.1">
    <property type="nucleotide sequence ID" value="NZ_CP066882.1"/>
</dbReference>